<reference evidence="2" key="1">
    <citation type="journal article" date="2014" name="Int. J. Syst. Evol. Microbiol.">
        <title>Complete genome sequence of Corynebacterium casei LMG S-19264T (=DSM 44701T), isolated from a smear-ripened cheese.</title>
        <authorList>
            <consortium name="US DOE Joint Genome Institute (JGI-PGF)"/>
            <person name="Walter F."/>
            <person name="Albersmeier A."/>
            <person name="Kalinowski J."/>
            <person name="Ruckert C."/>
        </authorList>
    </citation>
    <scope>NUCLEOTIDE SEQUENCE</scope>
    <source>
        <strain evidence="2">CGMCC 1.12777</strain>
    </source>
</reference>
<dbReference type="EMBL" id="BMFV01000009">
    <property type="protein sequence ID" value="GGH80129.1"/>
    <property type="molecule type" value="Genomic_DNA"/>
</dbReference>
<organism evidence="2 3">
    <name type="scientific">Pullulanibacillus pueri</name>
    <dbReference type="NCBI Taxonomy" id="1437324"/>
    <lineage>
        <taxon>Bacteria</taxon>
        <taxon>Bacillati</taxon>
        <taxon>Bacillota</taxon>
        <taxon>Bacilli</taxon>
        <taxon>Bacillales</taxon>
        <taxon>Sporolactobacillaceae</taxon>
        <taxon>Pullulanibacillus</taxon>
    </lineage>
</organism>
<comment type="caution">
    <text evidence="2">The sequence shown here is derived from an EMBL/GenBank/DDBJ whole genome shotgun (WGS) entry which is preliminary data.</text>
</comment>
<evidence type="ECO:0000259" key="1">
    <source>
        <dbReference type="PROSITE" id="PS51500"/>
    </source>
</evidence>
<dbReference type="GO" id="GO:0046983">
    <property type="term" value="F:protein dimerization activity"/>
    <property type="evidence" value="ECO:0007669"/>
    <property type="project" value="InterPro"/>
</dbReference>
<name>A0A8J3ELR5_9BACL</name>
<proteinExistence type="predicted"/>
<evidence type="ECO:0000313" key="3">
    <source>
        <dbReference type="Proteomes" id="UP000656813"/>
    </source>
</evidence>
<dbReference type="GO" id="GO:0006355">
    <property type="term" value="P:regulation of DNA-templated transcription"/>
    <property type="evidence" value="ECO:0007669"/>
    <property type="project" value="InterPro"/>
</dbReference>
<dbReference type="PROSITE" id="PS51500">
    <property type="entry name" value="SIN"/>
    <property type="match status" value="1"/>
</dbReference>
<dbReference type="Pfam" id="PF08671">
    <property type="entry name" value="SinI"/>
    <property type="match status" value="1"/>
</dbReference>
<sequence length="57" mass="6799">MNKRKYLEQEWIDLMMTAKALGLSVEEVQNFIRKKKVRSIPTIHRRTRTGQGRLTLK</sequence>
<reference evidence="2" key="2">
    <citation type="submission" date="2020-09" db="EMBL/GenBank/DDBJ databases">
        <authorList>
            <person name="Sun Q."/>
            <person name="Zhou Y."/>
        </authorList>
    </citation>
    <scope>NUCLEOTIDE SEQUENCE</scope>
    <source>
        <strain evidence="2">CGMCC 1.12777</strain>
    </source>
</reference>
<evidence type="ECO:0000313" key="2">
    <source>
        <dbReference type="EMBL" id="GGH80129.1"/>
    </source>
</evidence>
<dbReference type="InterPro" id="IPR010981">
    <property type="entry name" value="SinR/SinI_dimer_dom"/>
</dbReference>
<dbReference type="RefSeq" id="WP_188496884.1">
    <property type="nucleotide sequence ID" value="NZ_BMFV01000009.1"/>
</dbReference>
<feature type="domain" description="Sin" evidence="1">
    <location>
        <begin position="1"/>
        <end position="36"/>
    </location>
</feature>
<dbReference type="AlphaFoldDB" id="A0A8J3ELR5"/>
<dbReference type="SUPFAM" id="SSF47406">
    <property type="entry name" value="SinR repressor dimerisation domain-like"/>
    <property type="match status" value="1"/>
</dbReference>
<dbReference type="Proteomes" id="UP000656813">
    <property type="component" value="Unassembled WGS sequence"/>
</dbReference>
<protein>
    <recommendedName>
        <fullName evidence="1">Sin domain-containing protein</fullName>
    </recommendedName>
</protein>
<accession>A0A8J3ELR5</accession>
<keyword evidence="3" id="KW-1185">Reference proteome</keyword>
<dbReference type="InterPro" id="IPR036281">
    <property type="entry name" value="SinR/SinI_dimer_dom_sf"/>
</dbReference>
<gene>
    <name evidence="2" type="ORF">GCM10007096_16080</name>
</gene>